<dbReference type="RefSeq" id="WP_160359530.1">
    <property type="nucleotide sequence ID" value="NZ_WSRQ01000019.1"/>
</dbReference>
<evidence type="ECO:0000259" key="1">
    <source>
        <dbReference type="Pfam" id="PF01541"/>
    </source>
</evidence>
<dbReference type="EMBL" id="WSRQ01000019">
    <property type="protein sequence ID" value="MVX64647.1"/>
    <property type="molecule type" value="Genomic_DNA"/>
</dbReference>
<gene>
    <name evidence="2" type="ORF">GKZ28_13185</name>
</gene>
<name>A0A964RMZ4_9CLOT</name>
<dbReference type="Pfam" id="PF01541">
    <property type="entry name" value="GIY-YIG"/>
    <property type="match status" value="1"/>
</dbReference>
<organism evidence="2 3">
    <name type="scientific">Clostridium chromiireducens</name>
    <dbReference type="NCBI Taxonomy" id="225345"/>
    <lineage>
        <taxon>Bacteria</taxon>
        <taxon>Bacillati</taxon>
        <taxon>Bacillota</taxon>
        <taxon>Clostridia</taxon>
        <taxon>Eubacteriales</taxon>
        <taxon>Clostridiaceae</taxon>
        <taxon>Clostridium</taxon>
    </lineage>
</organism>
<comment type="caution">
    <text evidence="2">The sequence shown here is derived from an EMBL/GenBank/DDBJ whole genome shotgun (WGS) entry which is preliminary data.</text>
</comment>
<proteinExistence type="predicted"/>
<dbReference type="Gene3D" id="3.40.1440.10">
    <property type="entry name" value="GIY-YIG endonuclease"/>
    <property type="match status" value="1"/>
</dbReference>
<accession>A0A964RMZ4</accession>
<protein>
    <recommendedName>
        <fullName evidence="1">GIY-YIG domain-containing protein</fullName>
    </recommendedName>
</protein>
<dbReference type="InterPro" id="IPR035901">
    <property type="entry name" value="GIY-YIG_endonuc_sf"/>
</dbReference>
<sequence length="199" mass="24442">MEDRKEVIEMELTIEQKQRKYEKDKEWRKNNPDKIKEYAKRSYEKNKEKQSLYYKEYYKLHKERILLNHKLWVEQKAIDSVYCFRDIDGNVLYWGSSSRFQERISSHLVGNSHLSMKADEMVSEWLLDKIEYQNYSQYNLSRADLYYIESYHKIKEKEMLKTAEVHYNENELTRSKEDLQLLADSLEFVEFDKLEKYLN</sequence>
<evidence type="ECO:0000313" key="3">
    <source>
        <dbReference type="Proteomes" id="UP000656077"/>
    </source>
</evidence>
<feature type="domain" description="GIY-YIG" evidence="1">
    <location>
        <begin position="81"/>
        <end position="131"/>
    </location>
</feature>
<dbReference type="SUPFAM" id="SSF82771">
    <property type="entry name" value="GIY-YIG endonuclease"/>
    <property type="match status" value="1"/>
</dbReference>
<evidence type="ECO:0000313" key="2">
    <source>
        <dbReference type="EMBL" id="MVX64647.1"/>
    </source>
</evidence>
<dbReference type="AlphaFoldDB" id="A0A964RMZ4"/>
<reference evidence="2" key="1">
    <citation type="submission" date="2019-12" db="EMBL/GenBank/DDBJ databases">
        <title>Microbes associate with the intestines of laboratory mice.</title>
        <authorList>
            <person name="Navarre W."/>
            <person name="Wong E."/>
        </authorList>
    </citation>
    <scope>NUCLEOTIDE SEQUENCE</scope>
    <source>
        <strain evidence="2">NM79_F5</strain>
    </source>
</reference>
<dbReference type="InterPro" id="IPR000305">
    <property type="entry name" value="GIY-YIG_endonuc"/>
</dbReference>
<dbReference type="Proteomes" id="UP000656077">
    <property type="component" value="Unassembled WGS sequence"/>
</dbReference>